<organism evidence="1 2">
    <name type="scientific">Rhizophagus irregularis</name>
    <dbReference type="NCBI Taxonomy" id="588596"/>
    <lineage>
        <taxon>Eukaryota</taxon>
        <taxon>Fungi</taxon>
        <taxon>Fungi incertae sedis</taxon>
        <taxon>Mucoromycota</taxon>
        <taxon>Glomeromycotina</taxon>
        <taxon>Glomeromycetes</taxon>
        <taxon>Glomerales</taxon>
        <taxon>Glomeraceae</taxon>
        <taxon>Rhizophagus</taxon>
    </lineage>
</organism>
<sequence length="150" mass="17927">MTTMATSYPYGFDARSSPKTNENLNGTWNKRFVTAAEILKIKVVVDEPDWSRIFEERFKMQISNSRREKTYTMYSNENEHVGEQLLEDQRKRTRDEPIISDTKKAKPFNVSFDEYVDSYENDRIEIFDYPEILDTDPSERFELAKQSIWW</sequence>
<dbReference type="OrthoDB" id="2359169at2759"/>
<proteinExistence type="predicted"/>
<evidence type="ECO:0000313" key="2">
    <source>
        <dbReference type="Proteomes" id="UP000684084"/>
    </source>
</evidence>
<accession>A0A915YZJ7</accession>
<dbReference type="Proteomes" id="UP000684084">
    <property type="component" value="Unassembled WGS sequence"/>
</dbReference>
<gene>
    <name evidence="1" type="ORF">CHRIB12_LOCUS6390</name>
</gene>
<dbReference type="EMBL" id="CAGKOT010000010">
    <property type="protein sequence ID" value="CAB5356582.1"/>
    <property type="molecule type" value="Genomic_DNA"/>
</dbReference>
<comment type="caution">
    <text evidence="1">The sequence shown here is derived from an EMBL/GenBank/DDBJ whole genome shotgun (WGS) entry which is preliminary data.</text>
</comment>
<name>A0A915YZJ7_9GLOM</name>
<evidence type="ECO:0000313" key="1">
    <source>
        <dbReference type="EMBL" id="CAB5356582.1"/>
    </source>
</evidence>
<reference evidence="1" key="1">
    <citation type="submission" date="2020-05" db="EMBL/GenBank/DDBJ databases">
        <authorList>
            <person name="Rincon C."/>
            <person name="Sanders R I."/>
            <person name="Robbins C."/>
            <person name="Chaturvedi A."/>
        </authorList>
    </citation>
    <scope>NUCLEOTIDE SEQUENCE</scope>
    <source>
        <strain evidence="1">CHB12</strain>
    </source>
</reference>
<dbReference type="AlphaFoldDB" id="A0A915YZJ7"/>
<dbReference type="VEuPathDB" id="FungiDB:RhiirFUN_010801"/>
<protein>
    <submittedName>
        <fullName evidence="1">Uncharacterized protein</fullName>
    </submittedName>
</protein>